<feature type="region of interest" description="Disordered" evidence="1">
    <location>
        <begin position="1"/>
        <end position="22"/>
    </location>
</feature>
<reference evidence="2" key="1">
    <citation type="journal article" date="2020" name="bioRxiv">
        <title>Comparative genomics of Chlamydomonas.</title>
        <authorList>
            <person name="Craig R.J."/>
            <person name="Hasan A.R."/>
            <person name="Ness R.W."/>
            <person name="Keightley P.D."/>
        </authorList>
    </citation>
    <scope>NUCLEOTIDE SEQUENCE</scope>
    <source>
        <strain evidence="2">SAG 7.73</strain>
    </source>
</reference>
<evidence type="ECO:0000256" key="1">
    <source>
        <dbReference type="SAM" id="MobiDB-lite"/>
    </source>
</evidence>
<comment type="caution">
    <text evidence="2">The sequence shown here is derived from an EMBL/GenBank/DDBJ whole genome shotgun (WGS) entry which is preliminary data.</text>
</comment>
<gene>
    <name evidence="2" type="ORF">HXX76_002948</name>
</gene>
<evidence type="ECO:0000313" key="2">
    <source>
        <dbReference type="EMBL" id="KAG2442869.1"/>
    </source>
</evidence>
<keyword evidence="3" id="KW-1185">Reference proteome</keyword>
<dbReference type="AlphaFoldDB" id="A0A835TCG2"/>
<protein>
    <submittedName>
        <fullName evidence="2">Uncharacterized protein</fullName>
    </submittedName>
</protein>
<accession>A0A835TCG2</accession>
<evidence type="ECO:0000313" key="3">
    <source>
        <dbReference type="Proteomes" id="UP000650467"/>
    </source>
</evidence>
<name>A0A835TCG2_CHLIN</name>
<proteinExistence type="predicted"/>
<dbReference type="Proteomes" id="UP000650467">
    <property type="component" value="Unassembled WGS sequence"/>
</dbReference>
<sequence>MGGSAEEGPTARRLERPRAAFPPVQQSVSDALAAAFLQARVMPSLQQAADALQRAAQGIAEVAETDAQLGKTAREARRDYVLTLMGARDVSGHVYHKMAALLHKLAASSHRFAAASHGVVAARLRAAAAGLRLGAAAAGPLHGRAAAANAAAAACDAAADQSAAAAAEQAEAGARRVALEEECMQAMEAAKRREATAAYIIPRLVARLLFLYSAHLAAGWLAPLVLELMARSPTGAADVGSSGGGGGSIASAAASVAHNATAALFQ</sequence>
<dbReference type="EMBL" id="JAEHOC010000004">
    <property type="protein sequence ID" value="KAG2442869.1"/>
    <property type="molecule type" value="Genomic_DNA"/>
</dbReference>
<organism evidence="2 3">
    <name type="scientific">Chlamydomonas incerta</name>
    <dbReference type="NCBI Taxonomy" id="51695"/>
    <lineage>
        <taxon>Eukaryota</taxon>
        <taxon>Viridiplantae</taxon>
        <taxon>Chlorophyta</taxon>
        <taxon>core chlorophytes</taxon>
        <taxon>Chlorophyceae</taxon>
        <taxon>CS clade</taxon>
        <taxon>Chlamydomonadales</taxon>
        <taxon>Chlamydomonadaceae</taxon>
        <taxon>Chlamydomonas</taxon>
    </lineage>
</organism>
<feature type="compositionally biased region" description="Basic and acidic residues" evidence="1">
    <location>
        <begin position="9"/>
        <end position="18"/>
    </location>
</feature>